<reference evidence="1 2" key="1">
    <citation type="submission" date="2020-04" db="EMBL/GenBank/DDBJ databases">
        <title>Flammeovirga sp. SR4, a novel species isolated from seawater.</title>
        <authorList>
            <person name="Wang X."/>
        </authorList>
    </citation>
    <scope>NUCLEOTIDE SEQUENCE [LARGE SCALE GENOMIC DNA]</scope>
    <source>
        <strain evidence="1 2">ATCC 23126</strain>
    </source>
</reference>
<keyword evidence="2" id="KW-1185">Reference proteome</keyword>
<evidence type="ECO:0000313" key="1">
    <source>
        <dbReference type="EMBL" id="NME69596.1"/>
    </source>
</evidence>
<protein>
    <submittedName>
        <fullName evidence="1">Uncharacterized protein</fullName>
    </submittedName>
</protein>
<dbReference type="RefSeq" id="WP_169657865.1">
    <property type="nucleotide sequence ID" value="NZ_JABANE010000044.1"/>
</dbReference>
<name>A0A7X9XAF4_9BACT</name>
<accession>A0A7X9XAF4</accession>
<gene>
    <name evidence="1" type="ORF">HHU12_16580</name>
</gene>
<organism evidence="1 2">
    <name type="scientific">Flammeovirga aprica JL-4</name>
    <dbReference type="NCBI Taxonomy" id="694437"/>
    <lineage>
        <taxon>Bacteria</taxon>
        <taxon>Pseudomonadati</taxon>
        <taxon>Bacteroidota</taxon>
        <taxon>Cytophagia</taxon>
        <taxon>Cytophagales</taxon>
        <taxon>Flammeovirgaceae</taxon>
        <taxon>Flammeovirga</taxon>
    </lineage>
</organism>
<dbReference type="Proteomes" id="UP000576082">
    <property type="component" value="Unassembled WGS sequence"/>
</dbReference>
<sequence length="266" mass="31616">MKKLYLFLILSLLCFSCSEKEDTETETDDTFFDFDFDFFDDDDEEEVEEEVIDEPMNESPRLETPKIEVKGLEEKSVELEITDEKLELVEEVEETVIEEIPEEVEENKLIVIDYQEFRVRFKAIETFDVDEIDFEEKLKHKGLLKRYKTHQSYFDVYDIDKAIDWSGAGDFAEFGQGFYERSKEVYSGKYVNFAKRKAFMFHTKISFEEDLNYSNIKKLKSDHDVEKEEKVEAVVVFFGKGDYGYRYIYKKGNQHAELTSKTMETY</sequence>
<dbReference type="AlphaFoldDB" id="A0A7X9XAF4"/>
<comment type="caution">
    <text evidence="1">The sequence shown here is derived from an EMBL/GenBank/DDBJ whole genome shotgun (WGS) entry which is preliminary data.</text>
</comment>
<dbReference type="EMBL" id="JABANE010000044">
    <property type="protein sequence ID" value="NME69596.1"/>
    <property type="molecule type" value="Genomic_DNA"/>
</dbReference>
<proteinExistence type="predicted"/>
<evidence type="ECO:0000313" key="2">
    <source>
        <dbReference type="Proteomes" id="UP000576082"/>
    </source>
</evidence>